<feature type="region of interest" description="Disordered" evidence="6">
    <location>
        <begin position="1578"/>
        <end position="1635"/>
    </location>
</feature>
<comment type="similarity">
    <text evidence="1">Belongs to the DNA mismatch repair MutS family.</text>
</comment>
<keyword evidence="4" id="KW-0238">DNA-binding</keyword>
<dbReference type="PANTHER" id="PTHR11361">
    <property type="entry name" value="DNA MISMATCH REPAIR PROTEIN MUTS FAMILY MEMBER"/>
    <property type="match status" value="1"/>
</dbReference>
<dbReference type="Proteomes" id="UP001431783">
    <property type="component" value="Unassembled WGS sequence"/>
</dbReference>
<dbReference type="Pfam" id="PF05188">
    <property type="entry name" value="MutS_II"/>
    <property type="match status" value="1"/>
</dbReference>
<dbReference type="GO" id="GO:0005524">
    <property type="term" value="F:ATP binding"/>
    <property type="evidence" value="ECO:0007669"/>
    <property type="project" value="UniProtKB-KW"/>
</dbReference>
<dbReference type="GO" id="GO:0030983">
    <property type="term" value="F:mismatched DNA binding"/>
    <property type="evidence" value="ECO:0007669"/>
    <property type="project" value="InterPro"/>
</dbReference>
<dbReference type="GO" id="GO:0007131">
    <property type="term" value="P:reciprocal meiotic recombination"/>
    <property type="evidence" value="ECO:0007669"/>
    <property type="project" value="TreeGrafter"/>
</dbReference>
<dbReference type="PROSITE" id="PS00486">
    <property type="entry name" value="DNA_MISMATCH_REPAIR_2"/>
    <property type="match status" value="1"/>
</dbReference>
<dbReference type="GO" id="GO:0006298">
    <property type="term" value="P:mismatch repair"/>
    <property type="evidence" value="ECO:0007669"/>
    <property type="project" value="InterPro"/>
</dbReference>
<dbReference type="SUPFAM" id="SSF52540">
    <property type="entry name" value="P-loop containing nucleoside triphosphate hydrolases"/>
    <property type="match status" value="1"/>
</dbReference>
<name>A0AAW1UY22_9CUCU</name>
<feature type="domain" description="DNA mismatch repair proteins mutS family" evidence="7">
    <location>
        <begin position="679"/>
        <end position="695"/>
    </location>
</feature>
<dbReference type="EMBL" id="JARQZJ010000121">
    <property type="protein sequence ID" value="KAK9888019.1"/>
    <property type="molecule type" value="Genomic_DNA"/>
</dbReference>
<sequence length="1908" mass="216899">MNLTEKVNRDKLKPVLIHDRSRKCVQKPFISFHPKQRNRRNKKDSTPSSKINWGQSCQSVTSSCGVNTESSSKENARIVIALSEGRGEARCEVGIAVINVSQPHLILCQISDTQSYDNTLRKINIFNPTQILVPMTFVDSATQSRLIEKVKEQFPLINCTAVKRNTYNKASGMEYVQELCVPSLNSVLLVLQHRYYALTAASALLKFLQNNLNIFYAGGSIKIDYQESEGYAIIDISTADRLELVSSTRPFQASKYSTLFGVLNGCYTRIGERALRTLLLQPPYDISIILERQTAVTALVKQPEKLQAIQAMLQKIGNIDQLLVLSTIVVDDSQYWSERQLNYMLYLNGVADLIMTLSEVVIDMNESIFTSFCDTLKSQDFLKIRDTVRTLIHENAYCAKSQNGLTQRCFAIKPGINGLLDLVRKIYSERLDDMREYVKVLGEKYDLPLILGNNASKGYHIVLTLNKHQKMTMKKSDLPKEFIQVCRLAGSYTMKTMEIINFQTRVDDIVADIMKISNVMIFKTLSSFKKYMGIFYKLCEHISNIDVIQSLATVSVRNNYVKPTFGEYTEVKESQHPMLDMLADEKPVPNLISSCENYNIHIITGPNGSGKSIFIRQVMLLQIIAQIGGYVPASSAIFRPADRLFARIYLDDNMECGASSFVLEIKEIIYILSHITNNSLVIMDELGRSTSLEEGSALAMTVCERLADSSAFVYLTSHFTLVTKLADLYLNVKNWHMDTEATGNTPRTLNLEYKYSLKKGVTTLKRYGIFMVKTLWPADILEDVYKMLEKSSDPLQEIHTQKISQSIRRKYQLESNLRKLKSKGKLKISEVEKLINQYRNDLVSQNIYLENINLGKSVEQYQPNIFSKQYSDPSSDEVLNDAADSILNSTSTSQHGFQMPINNTEDFRNSSYELLSQFIEEDSRNLNLLKPDIHISFADSNPNGTMEEETDSTNQKFLATVHKENKTEKVNILSNILLNENTMNDKASVDDVLEEDYFQMEDYNYNYPSQEVSKNSQQSDKVQSTNWSLLIESQMLMKNISNQMKDTSVENSIENNLYTFGDYEGNLKNFNSQNTIEESNMFKIPRSSFHFGDNSINDNQNAEFQFLKPTVSPIKVLSAQRSTDKGQSNANKSNTKKFHFSLPSLRNQTTHLTDNFQSIDSEDNINQFHFSLPLLRNQSRTSTPIRPFKENVVEDSILDIKSSSNLCPNKHFYKSDVVSFGVSQESEYTFPKEKTYATHIYPKIKVIEGPNNLSISFGEEDKKSRNLPLPQANELDDVVKDNYIDEENPGFEEFVKEEVKLFLSQSADLFEGDVNSLDITIENYQKSKSSQKIAPDSMDIIDSSKRDEVHINDSLDSYNNVKEIKHCDIDRKLNCNIENNFYPTENSPNILINYDIENDVTVLPVDQSEGNKYFEKSDIRYPNVAKSKLTPFPVQKTILSECIDKKDKVSTTSISEASRIRNLDRSSSGRSSDSKRQSKSSKKIGTTTTDISSASRERNLSSDIRKNVSSSTKSLSGEEITEELPDSCSNNHNISSSVNISRLVVDKQHNSMYKTGEFSMSSSRNYQTVGENFAVLNESKNSDGSSSDKLEKNLDEPSKILFSKDEQGTSDENSNYRSVNEDSDNVYSELVSKRDEETKISKKSLGYTRRSLYGSTVSNKRSLGSDSNDTSGSKKRKSIVGPFKLTKNEIQEEFNKQDEILLQGDMDVSTYSKYLNQRMNRPSVRQIQNAEHIATIRKTDNGTLILPAKKCASKSRKNVEKSAIAEKRNCFDLSIFSDQNANKMSAFLASNERNYNQFKFDEEREVSFSNLSFGFASQVTRKQKFGRSRSMGGFQFQDFTKITQNNSFILDSEFNSSILLRQSQRSRSSSFYIPDGYFKTNKKEIEDICSKYLARSDFLMYKAKTSPI</sequence>
<evidence type="ECO:0000256" key="3">
    <source>
        <dbReference type="ARBA" id="ARBA00022840"/>
    </source>
</evidence>
<keyword evidence="3" id="KW-0067">ATP-binding</keyword>
<comment type="caution">
    <text evidence="8">The sequence shown here is derived from an EMBL/GenBank/DDBJ whole genome shotgun (WGS) entry which is preliminary data.</text>
</comment>
<feature type="compositionally biased region" description="Basic and acidic residues" evidence="6">
    <location>
        <begin position="1586"/>
        <end position="1607"/>
    </location>
</feature>
<dbReference type="GO" id="GO:0005634">
    <property type="term" value="C:nucleus"/>
    <property type="evidence" value="ECO:0007669"/>
    <property type="project" value="TreeGrafter"/>
</dbReference>
<evidence type="ECO:0000256" key="6">
    <source>
        <dbReference type="SAM" id="MobiDB-lite"/>
    </source>
</evidence>
<proteinExistence type="inferred from homology"/>
<dbReference type="Pfam" id="PF00488">
    <property type="entry name" value="MutS_V"/>
    <property type="match status" value="1"/>
</dbReference>
<dbReference type="InterPro" id="IPR036187">
    <property type="entry name" value="DNA_mismatch_repair_MutS_sf"/>
</dbReference>
<feature type="compositionally biased region" description="Basic and acidic residues" evidence="6">
    <location>
        <begin position="1495"/>
        <end position="1506"/>
    </location>
</feature>
<evidence type="ECO:0000313" key="9">
    <source>
        <dbReference type="Proteomes" id="UP001431783"/>
    </source>
</evidence>
<organism evidence="8 9">
    <name type="scientific">Henosepilachna vigintioctopunctata</name>
    <dbReference type="NCBI Taxonomy" id="420089"/>
    <lineage>
        <taxon>Eukaryota</taxon>
        <taxon>Metazoa</taxon>
        <taxon>Ecdysozoa</taxon>
        <taxon>Arthropoda</taxon>
        <taxon>Hexapoda</taxon>
        <taxon>Insecta</taxon>
        <taxon>Pterygota</taxon>
        <taxon>Neoptera</taxon>
        <taxon>Endopterygota</taxon>
        <taxon>Coleoptera</taxon>
        <taxon>Polyphaga</taxon>
        <taxon>Cucujiformia</taxon>
        <taxon>Coccinelloidea</taxon>
        <taxon>Coccinellidae</taxon>
        <taxon>Epilachninae</taxon>
        <taxon>Epilachnini</taxon>
        <taxon>Henosepilachna</taxon>
    </lineage>
</organism>
<dbReference type="SMART" id="SM00533">
    <property type="entry name" value="MUTSd"/>
    <property type="match status" value="1"/>
</dbReference>
<dbReference type="PANTHER" id="PTHR11361:SF21">
    <property type="entry name" value="MUTS PROTEIN HOMOLOG 4"/>
    <property type="match status" value="1"/>
</dbReference>
<keyword evidence="2" id="KW-0547">Nucleotide-binding</keyword>
<keyword evidence="5" id="KW-0469">Meiosis</keyword>
<dbReference type="InterPro" id="IPR000432">
    <property type="entry name" value="DNA_mismatch_repair_MutS_C"/>
</dbReference>
<evidence type="ECO:0000256" key="5">
    <source>
        <dbReference type="ARBA" id="ARBA00023254"/>
    </source>
</evidence>
<feature type="region of interest" description="Disordered" evidence="6">
    <location>
        <begin position="1657"/>
        <end position="1677"/>
    </location>
</feature>
<dbReference type="FunFam" id="3.30.420.110:FF:000003">
    <property type="entry name" value="mutS protein homolog 4"/>
    <property type="match status" value="1"/>
</dbReference>
<dbReference type="InterPro" id="IPR007860">
    <property type="entry name" value="DNA_mmatch_repair_MutS_con_dom"/>
</dbReference>
<dbReference type="Pfam" id="PF05192">
    <property type="entry name" value="MutS_III"/>
    <property type="match status" value="1"/>
</dbReference>
<dbReference type="InterPro" id="IPR045076">
    <property type="entry name" value="MutS"/>
</dbReference>
<keyword evidence="9" id="KW-1185">Reference proteome</keyword>
<feature type="region of interest" description="Disordered" evidence="6">
    <location>
        <begin position="34"/>
        <end position="54"/>
    </location>
</feature>
<gene>
    <name evidence="8" type="ORF">WA026_000303</name>
</gene>
<dbReference type="SMART" id="SM00534">
    <property type="entry name" value="MUTSac"/>
    <property type="match status" value="1"/>
</dbReference>
<accession>A0AAW1UY22</accession>
<dbReference type="GO" id="GO:0140664">
    <property type="term" value="F:ATP-dependent DNA damage sensor activity"/>
    <property type="evidence" value="ECO:0007669"/>
    <property type="project" value="InterPro"/>
</dbReference>
<feature type="compositionally biased region" description="Polar residues" evidence="6">
    <location>
        <begin position="1657"/>
        <end position="1671"/>
    </location>
</feature>
<evidence type="ECO:0000313" key="8">
    <source>
        <dbReference type="EMBL" id="KAK9888019.1"/>
    </source>
</evidence>
<reference evidence="8 9" key="1">
    <citation type="submission" date="2023-03" db="EMBL/GenBank/DDBJ databases">
        <title>Genome insight into feeding habits of ladybird beetles.</title>
        <authorList>
            <person name="Li H.-S."/>
            <person name="Huang Y.-H."/>
            <person name="Pang H."/>
        </authorList>
    </citation>
    <scope>NUCLEOTIDE SEQUENCE [LARGE SCALE GENOMIC DNA]</scope>
    <source>
        <strain evidence="8">SYSU_2023b</strain>
        <tissue evidence="8">Whole body</tissue>
    </source>
</reference>
<evidence type="ECO:0000256" key="2">
    <source>
        <dbReference type="ARBA" id="ARBA00022741"/>
    </source>
</evidence>
<protein>
    <recommendedName>
        <fullName evidence="7">DNA mismatch repair proteins mutS family domain-containing protein</fullName>
    </recommendedName>
</protein>
<dbReference type="InterPro" id="IPR036678">
    <property type="entry name" value="MutS_con_dom_sf"/>
</dbReference>
<dbReference type="Gene3D" id="1.10.1420.10">
    <property type="match status" value="2"/>
</dbReference>
<feature type="region of interest" description="Disordered" evidence="6">
    <location>
        <begin position="1453"/>
        <end position="1533"/>
    </location>
</feature>
<dbReference type="InterPro" id="IPR007696">
    <property type="entry name" value="DNA_mismatch_repair_MutS_core"/>
</dbReference>
<evidence type="ECO:0000259" key="7">
    <source>
        <dbReference type="PROSITE" id="PS00486"/>
    </source>
</evidence>
<dbReference type="Gene3D" id="3.30.420.110">
    <property type="entry name" value="MutS, connector domain"/>
    <property type="match status" value="1"/>
</dbReference>
<dbReference type="InterPro" id="IPR027417">
    <property type="entry name" value="P-loop_NTPase"/>
</dbReference>
<dbReference type="Gene3D" id="3.40.50.300">
    <property type="entry name" value="P-loop containing nucleotide triphosphate hydrolases"/>
    <property type="match status" value="1"/>
</dbReference>
<feature type="compositionally biased region" description="Low complexity" evidence="6">
    <location>
        <begin position="1483"/>
        <end position="1493"/>
    </location>
</feature>
<evidence type="ECO:0000256" key="4">
    <source>
        <dbReference type="ARBA" id="ARBA00023125"/>
    </source>
</evidence>
<evidence type="ECO:0000256" key="1">
    <source>
        <dbReference type="ARBA" id="ARBA00006271"/>
    </source>
</evidence>
<dbReference type="SUPFAM" id="SSF48334">
    <property type="entry name" value="DNA repair protein MutS, domain III"/>
    <property type="match status" value="1"/>
</dbReference>